<protein>
    <submittedName>
        <fullName evidence="3">Uncharacterized protein</fullName>
    </submittedName>
</protein>
<feature type="chain" id="PRO_5002081507" evidence="2">
    <location>
        <begin position="25"/>
        <end position="318"/>
    </location>
</feature>
<accession>A0A0B3S392</accession>
<dbReference type="SUPFAM" id="SSF53850">
    <property type="entry name" value="Periplasmic binding protein-like II"/>
    <property type="match status" value="1"/>
</dbReference>
<evidence type="ECO:0000256" key="1">
    <source>
        <dbReference type="ARBA" id="ARBA00006987"/>
    </source>
</evidence>
<dbReference type="Gene3D" id="3.40.190.150">
    <property type="entry name" value="Bordetella uptake gene, domain 1"/>
    <property type="match status" value="1"/>
</dbReference>
<dbReference type="PANTHER" id="PTHR42928:SF5">
    <property type="entry name" value="BLR1237 PROTEIN"/>
    <property type="match status" value="1"/>
</dbReference>
<name>A0A0B3S392_9RHOB</name>
<dbReference type="OrthoDB" id="7246401at2"/>
<dbReference type="STRING" id="561184.SAMN05216376_12518"/>
<dbReference type="PANTHER" id="PTHR42928">
    <property type="entry name" value="TRICARBOXYLATE-BINDING PROTEIN"/>
    <property type="match status" value="1"/>
</dbReference>
<sequence length="318" mass="33257">MTFARLRTALAGAALMLGALPAAAQDWEPQGPVKMMIAFSAGGGADTLGRLLAEELNTRHGWEIIPENVTGKGGVTMAVALKDEPADGLSIGISVTEATAYAPQTMRSPAYTLSDFTFLSTITGTQMGIIAKSDRGWSTLSDVIAAAKSGETITVGAMSQKLADATYVLAKRNGIQFTTVMTGGGKASLNAVIADDVDIGWSAGAQTASVRAGDVVNLASAEAMPLNVSPDAPLLSAYDMPYTFGVKFLVMAPDGLPAEVRETWQVRIAEVLNDPDGKLNAFTRKVFSGPEVIQGAELDAYMQKSFDANAELLTESAE</sequence>
<reference evidence="3 4" key="1">
    <citation type="submission" date="2014-10" db="EMBL/GenBank/DDBJ databases">
        <title>Genome sequence of Ponticoccus sp. strain UMTAT08 isolated from clonal culture of toxic dinoflagellate Alexandrium tamiyavanichii.</title>
        <authorList>
            <person name="Gan H.Y."/>
            <person name="Muhd D.-D."/>
            <person name="Mohd Noor M.E."/>
            <person name="Yeong Y.S."/>
            <person name="Usup G."/>
        </authorList>
    </citation>
    <scope>NUCLEOTIDE SEQUENCE [LARGE SCALE GENOMIC DNA]</scope>
    <source>
        <strain evidence="3 4">UMTAT08</strain>
    </source>
</reference>
<comment type="similarity">
    <text evidence="1">Belongs to the UPF0065 (bug) family.</text>
</comment>
<feature type="signal peptide" evidence="2">
    <location>
        <begin position="1"/>
        <end position="24"/>
    </location>
</feature>
<dbReference type="EMBL" id="JSUQ01000019">
    <property type="protein sequence ID" value="KHQ51156.1"/>
    <property type="molecule type" value="Genomic_DNA"/>
</dbReference>
<keyword evidence="4" id="KW-1185">Reference proteome</keyword>
<keyword evidence="2" id="KW-0732">Signal</keyword>
<dbReference type="Pfam" id="PF03401">
    <property type="entry name" value="TctC"/>
    <property type="match status" value="1"/>
</dbReference>
<dbReference type="PATRIC" id="fig|1515334.3.peg.4224"/>
<evidence type="ECO:0000313" key="4">
    <source>
        <dbReference type="Proteomes" id="UP000030960"/>
    </source>
</evidence>
<evidence type="ECO:0000313" key="3">
    <source>
        <dbReference type="EMBL" id="KHQ51156.1"/>
    </source>
</evidence>
<evidence type="ECO:0000256" key="2">
    <source>
        <dbReference type="SAM" id="SignalP"/>
    </source>
</evidence>
<comment type="caution">
    <text evidence="3">The sequence shown here is derived from an EMBL/GenBank/DDBJ whole genome shotgun (WGS) entry which is preliminary data.</text>
</comment>
<dbReference type="InterPro" id="IPR005064">
    <property type="entry name" value="BUG"/>
</dbReference>
<dbReference type="AlphaFoldDB" id="A0A0B3S392"/>
<proteinExistence type="inferred from homology"/>
<dbReference type="RefSeq" id="WP_043144908.1">
    <property type="nucleotide sequence ID" value="NZ_JSUQ01000019.1"/>
</dbReference>
<organism evidence="3 4">
    <name type="scientific">Mameliella alba</name>
    <dbReference type="NCBI Taxonomy" id="561184"/>
    <lineage>
        <taxon>Bacteria</taxon>
        <taxon>Pseudomonadati</taxon>
        <taxon>Pseudomonadota</taxon>
        <taxon>Alphaproteobacteria</taxon>
        <taxon>Rhodobacterales</taxon>
        <taxon>Roseobacteraceae</taxon>
        <taxon>Mameliella</taxon>
    </lineage>
</organism>
<gene>
    <name evidence="3" type="ORF">OA50_04187</name>
</gene>
<dbReference type="InterPro" id="IPR042100">
    <property type="entry name" value="Bug_dom1"/>
</dbReference>
<dbReference type="Gene3D" id="3.40.190.10">
    <property type="entry name" value="Periplasmic binding protein-like II"/>
    <property type="match status" value="1"/>
</dbReference>
<dbReference type="Proteomes" id="UP000030960">
    <property type="component" value="Unassembled WGS sequence"/>
</dbReference>